<reference evidence="2 5" key="1">
    <citation type="submission" date="2015-01" db="EMBL/GenBank/DDBJ databases">
        <title>Vibrio sp. C5 JCM 19232 whole genome shotgun sequence.</title>
        <authorList>
            <person name="Sawabe T."/>
            <person name="Meirelles P."/>
            <person name="Feng G."/>
            <person name="Sayaka M."/>
            <person name="Hattori M."/>
            <person name="Ohkuma M."/>
        </authorList>
    </citation>
    <scope>NUCLEOTIDE SEQUENCE [LARGE SCALE GENOMIC DNA]</scope>
    <source>
        <strain evidence="2 5">JCM19232</strain>
    </source>
</reference>
<name>A0A0B8P7S4_9VIBR</name>
<evidence type="ECO:0000313" key="2">
    <source>
        <dbReference type="EMBL" id="GAM62885.1"/>
    </source>
</evidence>
<evidence type="ECO:0000313" key="3">
    <source>
        <dbReference type="EMBL" id="GAM73693.1"/>
    </source>
</evidence>
<dbReference type="EMBL" id="BBSC01000001">
    <property type="protein sequence ID" value="GAM73693.1"/>
    <property type="molecule type" value="Genomic_DNA"/>
</dbReference>
<accession>A0A0B8P7S4</accession>
<comment type="caution">
    <text evidence="2">The sequence shown here is derived from an EMBL/GenBank/DDBJ whole genome shotgun (WGS) entry which is preliminary data.</text>
</comment>
<reference evidence="3 4" key="2">
    <citation type="submission" date="2015-01" db="EMBL/GenBank/DDBJ databases">
        <title>Vibrio sp. C94 JCM 19241 whole genome shotgun sequence.</title>
        <authorList>
            <person name="Sawabe T."/>
            <person name="Meirelles P."/>
            <person name="Feng G."/>
            <person name="Sayaka M."/>
            <person name="Hattori M."/>
            <person name="Ohkuma M."/>
        </authorList>
    </citation>
    <scope>NUCLEOTIDE SEQUENCE [LARGE SCALE GENOMIC DNA]</scope>
    <source>
        <strain evidence="4">JCM 19241</strain>
        <strain evidence="3">JCM19241</strain>
    </source>
</reference>
<feature type="signal peptide" evidence="1">
    <location>
        <begin position="1"/>
        <end position="20"/>
    </location>
</feature>
<dbReference type="RefSeq" id="WP_261833321.1">
    <property type="nucleotide sequence ID" value="NZ_AP024881.1"/>
</dbReference>
<dbReference type="Proteomes" id="UP000031666">
    <property type="component" value="Unassembled WGS sequence"/>
</dbReference>
<proteinExistence type="predicted"/>
<dbReference type="AlphaFoldDB" id="A0A0B8P7S4"/>
<evidence type="ECO:0000313" key="5">
    <source>
        <dbReference type="Proteomes" id="UP000031670"/>
    </source>
</evidence>
<sequence length="58" mass="6296">MMKGLIIALALTMTAPLVFASNGSHSSRSERYELCYVDGSARMLQPNMCYALGGKRAL</sequence>
<evidence type="ECO:0000313" key="4">
    <source>
        <dbReference type="Proteomes" id="UP000031666"/>
    </source>
</evidence>
<dbReference type="Proteomes" id="UP000031670">
    <property type="component" value="Unassembled WGS sequence"/>
</dbReference>
<dbReference type="EMBL" id="BBSA01000007">
    <property type="protein sequence ID" value="GAM62885.1"/>
    <property type="molecule type" value="Genomic_DNA"/>
</dbReference>
<dbReference type="STRING" id="1481914.JCM19241_3148"/>
<evidence type="ECO:0000256" key="1">
    <source>
        <dbReference type="SAM" id="SignalP"/>
    </source>
</evidence>
<organism evidence="2 5">
    <name type="scientific">Vibrio ishigakensis</name>
    <dbReference type="NCBI Taxonomy" id="1481914"/>
    <lineage>
        <taxon>Bacteria</taxon>
        <taxon>Pseudomonadati</taxon>
        <taxon>Pseudomonadota</taxon>
        <taxon>Gammaproteobacteria</taxon>
        <taxon>Vibrionales</taxon>
        <taxon>Vibrionaceae</taxon>
        <taxon>Vibrio</taxon>
    </lineage>
</organism>
<reference evidence="4 5" key="3">
    <citation type="submission" date="2015-01" db="EMBL/GenBank/DDBJ databases">
        <authorList>
            <consortium name="NBRP consortium"/>
            <person name="Sawabe T."/>
            <person name="Meirelles P."/>
            <person name="Feng G."/>
            <person name="Sayaka M."/>
            <person name="Hattori M."/>
            <person name="Ohkuma M."/>
        </authorList>
    </citation>
    <scope>NUCLEOTIDE SEQUENCE [LARGE SCALE GENOMIC DNA]</scope>
    <source>
        <strain evidence="4">JCM 19241</strain>
        <strain evidence="2 5">JCM19232</strain>
        <strain evidence="3">JCM19241</strain>
    </source>
</reference>
<accession>A0A0B8QEU9</accession>
<gene>
    <name evidence="2" type="ORF">JCM19232_4562</name>
    <name evidence="3" type="ORF">JCM19241_3148</name>
</gene>
<protein>
    <submittedName>
        <fullName evidence="2">Uncharacterized protein</fullName>
    </submittedName>
</protein>
<feature type="chain" id="PRO_5010413566" evidence="1">
    <location>
        <begin position="21"/>
        <end position="58"/>
    </location>
</feature>
<keyword evidence="1" id="KW-0732">Signal</keyword>